<dbReference type="EMBL" id="AP012342">
    <property type="protein sequence ID" value="BAM07349.1"/>
    <property type="molecule type" value="Genomic_DNA"/>
</dbReference>
<evidence type="ECO:0000313" key="2">
    <source>
        <dbReference type="EMBL" id="BAM07349.1"/>
    </source>
</evidence>
<feature type="domain" description="PDZ" evidence="1">
    <location>
        <begin position="258"/>
        <end position="322"/>
    </location>
</feature>
<reference evidence="3" key="2">
    <citation type="submission" date="2012-03" db="EMBL/GenBank/DDBJ databases">
        <title>The complete genome sequence of the pioneer microbe on fresh volcanic deposit, Leptospirillum ferrooxidans strain C2-3.</title>
        <authorList>
            <person name="Fujimura R."/>
            <person name="Sato Y."/>
            <person name="Nishizawa T."/>
            <person name="Nanba K."/>
            <person name="Oshima K."/>
            <person name="Hattori M."/>
            <person name="Kamijo T."/>
            <person name="Ohta H."/>
        </authorList>
    </citation>
    <scope>NUCLEOTIDE SEQUENCE [LARGE SCALE GENOMIC DNA]</scope>
    <source>
        <strain evidence="3">C2-3</strain>
    </source>
</reference>
<dbReference type="AlphaFoldDB" id="I0IQ00"/>
<dbReference type="RefSeq" id="WP_014449834.1">
    <property type="nucleotide sequence ID" value="NC_017094.1"/>
</dbReference>
<dbReference type="HOGENOM" id="CLU_846750_0_0_0"/>
<evidence type="ECO:0000259" key="1">
    <source>
        <dbReference type="Pfam" id="PF13180"/>
    </source>
</evidence>
<dbReference type="SUPFAM" id="SSF50156">
    <property type="entry name" value="PDZ domain-like"/>
    <property type="match status" value="1"/>
</dbReference>
<evidence type="ECO:0000313" key="3">
    <source>
        <dbReference type="Proteomes" id="UP000007382"/>
    </source>
</evidence>
<accession>I0IQ00</accession>
<proteinExistence type="predicted"/>
<dbReference type="NCBIfam" id="NF041515">
    <property type="entry name" value="GspC_delta"/>
    <property type="match status" value="1"/>
</dbReference>
<gene>
    <name evidence="2" type="ordered locus">LFE_1669</name>
</gene>
<dbReference type="InterPro" id="IPR036034">
    <property type="entry name" value="PDZ_sf"/>
</dbReference>
<protein>
    <submittedName>
        <fullName evidence="2">Putative general secretion pathway protein C</fullName>
    </submittedName>
</protein>
<organism evidence="2 3">
    <name type="scientific">Leptospirillum ferrooxidans (strain C2-3)</name>
    <dbReference type="NCBI Taxonomy" id="1162668"/>
    <lineage>
        <taxon>Bacteria</taxon>
        <taxon>Pseudomonadati</taxon>
        <taxon>Nitrospirota</taxon>
        <taxon>Nitrospiria</taxon>
        <taxon>Nitrospirales</taxon>
        <taxon>Nitrospiraceae</taxon>
        <taxon>Leptospirillum</taxon>
    </lineage>
</organism>
<dbReference type="Gene3D" id="2.30.30.830">
    <property type="match status" value="1"/>
</dbReference>
<dbReference type="Proteomes" id="UP000007382">
    <property type="component" value="Chromosome"/>
</dbReference>
<keyword evidence="3" id="KW-1185">Reference proteome</keyword>
<name>I0IQ00_LEPFC</name>
<dbReference type="STRING" id="1162668.LFE_1669"/>
<dbReference type="InterPro" id="IPR001478">
    <property type="entry name" value="PDZ"/>
</dbReference>
<reference evidence="2 3" key="1">
    <citation type="journal article" date="2012" name="J. Bacteriol.">
        <title>Complete Genome Sequence of Leptospirillum ferrooxidans Strain C2-3, Isolated from a Fresh Volcanic Ash Deposit on the Island of Miyake, Japan.</title>
        <authorList>
            <person name="Fujimura R."/>
            <person name="Sato Y."/>
            <person name="Nishizawa T."/>
            <person name="Oshima K."/>
            <person name="Kim S.-W."/>
            <person name="Hattori M."/>
            <person name="Kamijo T."/>
            <person name="Ohta H."/>
        </authorList>
    </citation>
    <scope>NUCLEOTIDE SEQUENCE [LARGE SCALE GENOMIC DNA]</scope>
    <source>
        <strain evidence="2 3">C2-3</strain>
    </source>
</reference>
<sequence>MKHLFFSHLPRVLFAAKLMFVTGVSYLLADSVDQAVKNSILPPMTIKDNNQSANIETFHAPTASELGLIASRNPFSPDLRGKSYANILADLYPQAGRGSDSAPRDAEVVALGNWMNGKVPILEPKMIKLRLVGTVLAGKATSGAVIDSLDPEKQKFYRIHDVIIPGKISLVAVRKEYVVLQVGKGYGILKAHYDQEDDAGQVLPDKGTASVSAHGIHKIDDHHWLVEARAIQFATKNLSSLLLQARAVPDFTGGHPDGFRMVNIQSGSLFQELGLAQGDVIRSINGLSMNDPQNFMKALSTLQSATNVQINLLRNGAPQTFDYQIQSE</sequence>
<dbReference type="Pfam" id="PF13180">
    <property type="entry name" value="PDZ_2"/>
    <property type="match status" value="1"/>
</dbReference>
<dbReference type="KEGG" id="lfc:LFE_1669"/>
<dbReference type="eggNOG" id="COG3031">
    <property type="taxonomic scope" value="Bacteria"/>
</dbReference>
<dbReference type="PATRIC" id="fig|1162668.3.peg.1988"/>
<dbReference type="Gene3D" id="2.30.42.10">
    <property type="match status" value="1"/>
</dbReference>